<dbReference type="EMBL" id="JAHFXS010000599">
    <property type="protein sequence ID" value="KAG9983433.1"/>
    <property type="molecule type" value="Genomic_DNA"/>
</dbReference>
<name>A0A9P8JXM9_AURME</name>
<feature type="compositionally biased region" description="Basic and acidic residues" evidence="1">
    <location>
        <begin position="103"/>
        <end position="122"/>
    </location>
</feature>
<keyword evidence="3" id="KW-1185">Reference proteome</keyword>
<accession>A0A9P8JXM9</accession>
<protein>
    <submittedName>
        <fullName evidence="2">Uncharacterized protein</fullName>
    </submittedName>
</protein>
<comment type="caution">
    <text evidence="2">The sequence shown here is derived from an EMBL/GenBank/DDBJ whole genome shotgun (WGS) entry which is preliminary data.</text>
</comment>
<feature type="compositionally biased region" description="Low complexity" evidence="1">
    <location>
        <begin position="72"/>
        <end position="85"/>
    </location>
</feature>
<feature type="compositionally biased region" description="Acidic residues" evidence="1">
    <location>
        <begin position="86"/>
        <end position="97"/>
    </location>
</feature>
<evidence type="ECO:0000313" key="2">
    <source>
        <dbReference type="EMBL" id="KAG9983433.1"/>
    </source>
</evidence>
<reference evidence="2" key="2">
    <citation type="submission" date="2021-08" db="EMBL/GenBank/DDBJ databases">
        <authorList>
            <person name="Gostincar C."/>
            <person name="Sun X."/>
            <person name="Song Z."/>
            <person name="Gunde-Cimerman N."/>
        </authorList>
    </citation>
    <scope>NUCLEOTIDE SEQUENCE</scope>
    <source>
        <strain evidence="2">EXF-9298</strain>
    </source>
</reference>
<organism evidence="2 3">
    <name type="scientific">Aureobasidium melanogenum</name>
    <name type="common">Aureobasidium pullulans var. melanogenum</name>
    <dbReference type="NCBI Taxonomy" id="46634"/>
    <lineage>
        <taxon>Eukaryota</taxon>
        <taxon>Fungi</taxon>
        <taxon>Dikarya</taxon>
        <taxon>Ascomycota</taxon>
        <taxon>Pezizomycotina</taxon>
        <taxon>Dothideomycetes</taxon>
        <taxon>Dothideomycetidae</taxon>
        <taxon>Dothideales</taxon>
        <taxon>Saccotheciaceae</taxon>
        <taxon>Aureobasidium</taxon>
    </lineage>
</organism>
<evidence type="ECO:0000313" key="3">
    <source>
        <dbReference type="Proteomes" id="UP000729357"/>
    </source>
</evidence>
<feature type="non-terminal residue" evidence="2">
    <location>
        <position position="147"/>
    </location>
</feature>
<proteinExistence type="predicted"/>
<feature type="region of interest" description="Disordered" evidence="1">
    <location>
        <begin position="54"/>
        <end position="147"/>
    </location>
</feature>
<dbReference type="Proteomes" id="UP000729357">
    <property type="component" value="Unassembled WGS sequence"/>
</dbReference>
<reference evidence="2" key="1">
    <citation type="journal article" date="2021" name="J Fungi (Basel)">
        <title>Virulence traits and population genomics of the black yeast Aureobasidium melanogenum.</title>
        <authorList>
            <person name="Cernosa A."/>
            <person name="Sun X."/>
            <person name="Gostincar C."/>
            <person name="Fang C."/>
            <person name="Gunde-Cimerman N."/>
            <person name="Song Z."/>
        </authorList>
    </citation>
    <scope>NUCLEOTIDE SEQUENCE</scope>
    <source>
        <strain evidence="2">EXF-9298</strain>
    </source>
</reference>
<evidence type="ECO:0000256" key="1">
    <source>
        <dbReference type="SAM" id="MobiDB-lite"/>
    </source>
</evidence>
<sequence>MWSTHSPRDRHSRAAYAFNLDGTPTFEYEKALTIYAEQRMDVVAGYSRDYALKAGGETARSVLRPTTGPARSGGMQKQQSSSQIQEGEEEDEEEDEPGGWQEQLEKRSKFNELWKRTREGIQRGRGPSPDLQRPVAEVKRMKHKGRG</sequence>
<gene>
    <name evidence="2" type="ORF">KCU98_g6097</name>
</gene>
<dbReference type="AlphaFoldDB" id="A0A9P8JXM9"/>